<keyword evidence="1" id="KW-1133">Transmembrane helix</keyword>
<protein>
    <submittedName>
        <fullName evidence="2">Uncharacterized protein</fullName>
    </submittedName>
</protein>
<accession>A0A8S5U1N5</accession>
<dbReference type="EMBL" id="BK015984">
    <property type="protein sequence ID" value="DAF88369.1"/>
    <property type="molecule type" value="Genomic_DNA"/>
</dbReference>
<sequence>MNEKPEVSAKEFGALWANVEHIKESVDRHTTTLERIENIARANVTQAQLKTYIAEHEKESEEKYVKRTEIEGVMNFWGLVTSNLAKLFAIALVGLAIYATNNLIQQNKTVTELQEEVQQSQVRRK</sequence>
<evidence type="ECO:0000256" key="1">
    <source>
        <dbReference type="SAM" id="Phobius"/>
    </source>
</evidence>
<reference evidence="2" key="1">
    <citation type="journal article" date="2021" name="Proc. Natl. Acad. Sci. U.S.A.">
        <title>A Catalog of Tens of Thousands of Viruses from Human Metagenomes Reveals Hidden Associations with Chronic Diseases.</title>
        <authorList>
            <person name="Tisza M.J."/>
            <person name="Buck C.B."/>
        </authorList>
    </citation>
    <scope>NUCLEOTIDE SEQUENCE</scope>
    <source>
        <strain evidence="2">Ctu3o5</strain>
    </source>
</reference>
<organism evidence="2">
    <name type="scientific">Myoviridae sp. ctu3o5</name>
    <dbReference type="NCBI Taxonomy" id="2825198"/>
    <lineage>
        <taxon>Viruses</taxon>
        <taxon>Duplodnaviria</taxon>
        <taxon>Heunggongvirae</taxon>
        <taxon>Uroviricota</taxon>
        <taxon>Caudoviricetes</taxon>
    </lineage>
</organism>
<keyword evidence="1" id="KW-0472">Membrane</keyword>
<proteinExistence type="predicted"/>
<feature type="transmembrane region" description="Helical" evidence="1">
    <location>
        <begin position="76"/>
        <end position="99"/>
    </location>
</feature>
<keyword evidence="1" id="KW-0812">Transmembrane</keyword>
<evidence type="ECO:0000313" key="2">
    <source>
        <dbReference type="EMBL" id="DAF88369.1"/>
    </source>
</evidence>
<name>A0A8S5U1N5_9CAUD</name>